<reference evidence="2 3" key="1">
    <citation type="submission" date="2021-01" db="EMBL/GenBank/DDBJ databases">
        <title>Whole genome shotgun sequence of Catellatospora chokoriensis NBRC 107358.</title>
        <authorList>
            <person name="Komaki H."/>
            <person name="Tamura T."/>
        </authorList>
    </citation>
    <scope>NUCLEOTIDE SEQUENCE [LARGE SCALE GENOMIC DNA]</scope>
    <source>
        <strain evidence="2 3">NBRC 107358</strain>
    </source>
</reference>
<accession>A0A8J3K185</accession>
<dbReference type="Gene3D" id="3.90.550.10">
    <property type="entry name" value="Spore Coat Polysaccharide Biosynthesis Protein SpsA, Chain A"/>
    <property type="match status" value="1"/>
</dbReference>
<name>A0A8J3K185_9ACTN</name>
<dbReference type="SUPFAM" id="SSF53448">
    <property type="entry name" value="Nucleotide-diphospho-sugar transferases"/>
    <property type="match status" value="1"/>
</dbReference>
<keyword evidence="3" id="KW-1185">Reference proteome</keyword>
<gene>
    <name evidence="2" type="ORF">Cch02nite_43220</name>
</gene>
<dbReference type="AlphaFoldDB" id="A0A8J3K185"/>
<dbReference type="PANTHER" id="PTHR43777:SF1">
    <property type="entry name" value="MOLYBDENUM COFACTOR CYTIDYLYLTRANSFERASE"/>
    <property type="match status" value="1"/>
</dbReference>
<dbReference type="InterPro" id="IPR029044">
    <property type="entry name" value="Nucleotide-diphossugar_trans"/>
</dbReference>
<proteinExistence type="predicted"/>
<evidence type="ECO:0000313" key="3">
    <source>
        <dbReference type="Proteomes" id="UP000619293"/>
    </source>
</evidence>
<evidence type="ECO:0000313" key="2">
    <source>
        <dbReference type="EMBL" id="GIF90878.1"/>
    </source>
</evidence>
<dbReference type="Proteomes" id="UP000619293">
    <property type="component" value="Unassembled WGS sequence"/>
</dbReference>
<feature type="domain" description="MobA-like NTP transferase" evidence="1">
    <location>
        <begin position="5"/>
        <end position="162"/>
    </location>
</feature>
<dbReference type="InterPro" id="IPR025877">
    <property type="entry name" value="MobA-like_NTP_Trfase"/>
</dbReference>
<dbReference type="Pfam" id="PF12804">
    <property type="entry name" value="NTP_transf_3"/>
    <property type="match status" value="1"/>
</dbReference>
<organism evidence="2 3">
    <name type="scientific">Catellatospora chokoriensis</name>
    <dbReference type="NCBI Taxonomy" id="310353"/>
    <lineage>
        <taxon>Bacteria</taxon>
        <taxon>Bacillati</taxon>
        <taxon>Actinomycetota</taxon>
        <taxon>Actinomycetes</taxon>
        <taxon>Micromonosporales</taxon>
        <taxon>Micromonosporaceae</taxon>
        <taxon>Catellatospora</taxon>
    </lineage>
</organism>
<evidence type="ECO:0000259" key="1">
    <source>
        <dbReference type="Pfam" id="PF12804"/>
    </source>
</evidence>
<protein>
    <recommendedName>
        <fullName evidence="1">MobA-like NTP transferase domain-containing protein</fullName>
    </recommendedName>
</protein>
<dbReference type="EMBL" id="BONG01000026">
    <property type="protein sequence ID" value="GIF90878.1"/>
    <property type="molecule type" value="Genomic_DNA"/>
</dbReference>
<comment type="caution">
    <text evidence="2">The sequence shown here is derived from an EMBL/GenBank/DDBJ whole genome shotgun (WGS) entry which is preliminary data.</text>
</comment>
<sequence>MAVGGLLLAAGAGRRYGMPKALAVVPGDGELMVRHALRTLRDGDCDPVVVVLGAGAGRAPALPGALVVINKEWRTGMGSSLRAGLAALPPQVDAVVVLLVDTPGITAEAVRRVGAGAKPDTLRVATYGGDGGHPVLLGRDHWAGAAELAVGDVGARPYLARHEVETVPCDDVSDGADLDVPRA</sequence>
<dbReference type="PANTHER" id="PTHR43777">
    <property type="entry name" value="MOLYBDENUM COFACTOR CYTIDYLYLTRANSFERASE"/>
    <property type="match status" value="1"/>
</dbReference>
<dbReference type="RefSeq" id="WP_191841509.1">
    <property type="nucleotide sequence ID" value="NZ_BAAALB010000012.1"/>
</dbReference>
<dbReference type="GO" id="GO:0016779">
    <property type="term" value="F:nucleotidyltransferase activity"/>
    <property type="evidence" value="ECO:0007669"/>
    <property type="project" value="UniProtKB-ARBA"/>
</dbReference>